<proteinExistence type="predicted"/>
<organism evidence="2">
    <name type="scientific">Grammatophora oceanica</name>
    <dbReference type="NCBI Taxonomy" id="210454"/>
    <lineage>
        <taxon>Eukaryota</taxon>
        <taxon>Sar</taxon>
        <taxon>Stramenopiles</taxon>
        <taxon>Ochrophyta</taxon>
        <taxon>Bacillariophyta</taxon>
        <taxon>Fragilariophyceae</taxon>
        <taxon>Fragilariophycidae</taxon>
        <taxon>Rhabdonematales</taxon>
        <taxon>Grammatophoraceae</taxon>
        <taxon>Grammatophora</taxon>
    </lineage>
</organism>
<evidence type="ECO:0000313" key="2">
    <source>
        <dbReference type="EMBL" id="CAD9279090.1"/>
    </source>
</evidence>
<dbReference type="AlphaFoldDB" id="A0A7S1UUM2"/>
<evidence type="ECO:0008006" key="3">
    <source>
        <dbReference type="Google" id="ProtNLM"/>
    </source>
</evidence>
<sequence>MLSLRFFVLSCLSLTATTTSGFVAPSSSRTASVQSSSTSSSTLINVVKYDKTEEKWITTDPETEGPAAGYDIFGSLLRAGPKPVFVRIFQSENYEQAILKFMAGDKVGRLEAQANMDQFFENAQDWVYNRLQAEKGGYKPDYVTIKKDQIALRLVWSSVVFAFLGRAIYCYNTGDSFYAILSS</sequence>
<reference evidence="2" key="1">
    <citation type="submission" date="2021-01" db="EMBL/GenBank/DDBJ databases">
        <authorList>
            <person name="Corre E."/>
            <person name="Pelletier E."/>
            <person name="Niang G."/>
            <person name="Scheremetjew M."/>
            <person name="Finn R."/>
            <person name="Kale V."/>
            <person name="Holt S."/>
            <person name="Cochrane G."/>
            <person name="Meng A."/>
            <person name="Brown T."/>
            <person name="Cohen L."/>
        </authorList>
    </citation>
    <scope>NUCLEOTIDE SEQUENCE</scope>
    <source>
        <strain evidence="2">CCMP 410</strain>
    </source>
</reference>
<protein>
    <recommendedName>
        <fullName evidence="3">PSI-F</fullName>
    </recommendedName>
</protein>
<evidence type="ECO:0000256" key="1">
    <source>
        <dbReference type="SAM" id="SignalP"/>
    </source>
</evidence>
<feature type="chain" id="PRO_5031470226" description="PSI-F" evidence="1">
    <location>
        <begin position="22"/>
        <end position="183"/>
    </location>
</feature>
<name>A0A7S1UUM2_9STRA</name>
<gene>
    <name evidence="2" type="ORF">GOCE00092_LOCUS7999</name>
</gene>
<keyword evidence="1" id="KW-0732">Signal</keyword>
<dbReference type="EMBL" id="HBGK01015804">
    <property type="protein sequence ID" value="CAD9279090.1"/>
    <property type="molecule type" value="Transcribed_RNA"/>
</dbReference>
<accession>A0A7S1UUM2</accession>
<feature type="signal peptide" evidence="1">
    <location>
        <begin position="1"/>
        <end position="21"/>
    </location>
</feature>